<dbReference type="GO" id="GO:0005524">
    <property type="term" value="F:ATP binding"/>
    <property type="evidence" value="ECO:0007669"/>
    <property type="project" value="UniProtKB-KW"/>
</dbReference>
<feature type="compositionally biased region" description="Polar residues" evidence="11">
    <location>
        <begin position="553"/>
        <end position="578"/>
    </location>
</feature>
<feature type="region of interest" description="Disordered" evidence="11">
    <location>
        <begin position="1"/>
        <end position="52"/>
    </location>
</feature>
<sequence>MNCLPCFTSQKSKKSNSKREHGTTPPENVMANAPDVKKPRPDEPNHGFDPANINAQNYNFRELATATKNFRQECLMGEEGFGKVYKGVIPSTGKAVAVKQLDRNGMQGCKDFLAEVWALSLLHHENLVNLIGYCADGDQRLLVYEFIQAIPLEVRLFEKKDNEPPLDWYNRMKVASVAAKGVEYLHDSVNPPVIYRDLKASNILLDENMNVKLSDFGMAKFAGADNKMTPSPARIMGTYGHCAPEYVRTGQVTIKADVYSFGVVLLELITGRRAVDTTRPNDEQNLVSWAQPLFRDPKRFPDMADPLLNKQFPEKDLNQVVAIAAMCLQEEPEARPLMSDVVTALSFLSIVPPTDAIPPSIPSATSVSKHSEGASESESESESVSESGSEYESGSEVEDGKESRRRYSSKKESSKYKGGASSKYQESDVSDVEDTMRSKEFFSKSSHKSSAESRNGTITSESEDGSASLNNKSSRKSNRKLSQRSSKESSKRELSQKSSKKASAKDLSHKSSRKSSNKDLSSKSSRKSSAGVLSRNSTKSSVESNDGGDLFGHSNSKISQRNISFGLTSSGSVHSDNNNSKRREEEIGNMHYHARI</sequence>
<feature type="domain" description="Protein kinase" evidence="12">
    <location>
        <begin position="70"/>
        <end position="348"/>
    </location>
</feature>
<feature type="compositionally biased region" description="Basic and acidic residues" evidence="11">
    <location>
        <begin position="579"/>
        <end position="588"/>
    </location>
</feature>
<feature type="compositionally biased region" description="Basic and acidic residues" evidence="11">
    <location>
        <begin position="35"/>
        <end position="46"/>
    </location>
</feature>
<evidence type="ECO:0000259" key="12">
    <source>
        <dbReference type="PROSITE" id="PS50011"/>
    </source>
</evidence>
<keyword evidence="14" id="KW-1185">Reference proteome</keyword>
<keyword evidence="8" id="KW-0067">ATP-binding</keyword>
<dbReference type="KEGG" id="lang:109354791"/>
<dbReference type="STRING" id="3871.A0A1J7H368"/>
<dbReference type="InterPro" id="IPR000719">
    <property type="entry name" value="Prot_kinase_dom"/>
</dbReference>
<evidence type="ECO:0000256" key="6">
    <source>
        <dbReference type="ARBA" id="ARBA00022741"/>
    </source>
</evidence>
<dbReference type="FunFam" id="3.30.200.20:FF:000266">
    <property type="entry name" value="probable serine/threonine-protein kinase RLCKVII"/>
    <property type="match status" value="1"/>
</dbReference>
<evidence type="ECO:0000256" key="2">
    <source>
        <dbReference type="ARBA" id="ARBA00008684"/>
    </source>
</evidence>
<dbReference type="FunFam" id="1.10.510.10:FF:000032">
    <property type="entry name" value="Serine/threonine-protein kinase PBS1"/>
    <property type="match status" value="1"/>
</dbReference>
<keyword evidence="6" id="KW-0547">Nucleotide-binding</keyword>
<reference evidence="13 14" key="1">
    <citation type="journal article" date="2017" name="Plant Biotechnol. J.">
        <title>A comprehensive draft genome sequence for lupin (Lupinus angustifolius), an emerging health food: insights into plant-microbe interactions and legume evolution.</title>
        <authorList>
            <person name="Hane J.K."/>
            <person name="Ming Y."/>
            <person name="Kamphuis L.G."/>
            <person name="Nelson M.N."/>
            <person name="Garg G."/>
            <person name="Atkins C.A."/>
            <person name="Bayer P.E."/>
            <person name="Bravo A."/>
            <person name="Bringans S."/>
            <person name="Cannon S."/>
            <person name="Edwards D."/>
            <person name="Foley R."/>
            <person name="Gao L.L."/>
            <person name="Harrison M.J."/>
            <person name="Huang W."/>
            <person name="Hurgobin B."/>
            <person name="Li S."/>
            <person name="Liu C.W."/>
            <person name="McGrath A."/>
            <person name="Morahan G."/>
            <person name="Murray J."/>
            <person name="Weller J."/>
            <person name="Jian J."/>
            <person name="Singh K.B."/>
        </authorList>
    </citation>
    <scope>NUCLEOTIDE SEQUENCE [LARGE SCALE GENOMIC DNA]</scope>
    <source>
        <strain evidence="14">cv. Tanjil</strain>
        <tissue evidence="13">Whole plant</tissue>
    </source>
</reference>
<evidence type="ECO:0000256" key="5">
    <source>
        <dbReference type="ARBA" id="ARBA00022679"/>
    </source>
</evidence>
<comment type="subcellular location">
    <subcellularLocation>
        <location evidence="1">Cell membrane</location>
        <topology evidence="1">Lipid-anchor</topology>
    </subcellularLocation>
</comment>
<dbReference type="InterPro" id="IPR008271">
    <property type="entry name" value="Ser/Thr_kinase_AS"/>
</dbReference>
<dbReference type="Gene3D" id="1.10.510.10">
    <property type="entry name" value="Transferase(Phosphotransferase) domain 1"/>
    <property type="match status" value="1"/>
</dbReference>
<evidence type="ECO:0000256" key="8">
    <source>
        <dbReference type="ARBA" id="ARBA00022840"/>
    </source>
</evidence>
<dbReference type="OrthoDB" id="10344021at2759"/>
<comment type="similarity">
    <text evidence="2">Belongs to the protein kinase superfamily. Ser/Thr protein kinase family.</text>
</comment>
<dbReference type="GO" id="GO:0010183">
    <property type="term" value="P:pollen tube guidance"/>
    <property type="evidence" value="ECO:0007669"/>
    <property type="project" value="UniProtKB-ARBA"/>
</dbReference>
<dbReference type="SUPFAM" id="SSF56112">
    <property type="entry name" value="Protein kinase-like (PK-like)"/>
    <property type="match status" value="1"/>
</dbReference>
<dbReference type="GO" id="GO:0004674">
    <property type="term" value="F:protein serine/threonine kinase activity"/>
    <property type="evidence" value="ECO:0007669"/>
    <property type="project" value="UniProtKB-KW"/>
</dbReference>
<keyword evidence="3" id="KW-1003">Cell membrane</keyword>
<evidence type="ECO:0000256" key="10">
    <source>
        <dbReference type="ARBA" id="ARBA00023288"/>
    </source>
</evidence>
<evidence type="ECO:0000256" key="1">
    <source>
        <dbReference type="ARBA" id="ARBA00004193"/>
    </source>
</evidence>
<evidence type="ECO:0000256" key="11">
    <source>
        <dbReference type="SAM" id="MobiDB-lite"/>
    </source>
</evidence>
<feature type="region of interest" description="Disordered" evidence="11">
    <location>
        <begin position="356"/>
        <end position="596"/>
    </location>
</feature>
<keyword evidence="10" id="KW-0449">Lipoprotein</keyword>
<evidence type="ECO:0000256" key="3">
    <source>
        <dbReference type="ARBA" id="ARBA00022475"/>
    </source>
</evidence>
<accession>A0A1J7H368</accession>
<dbReference type="GO" id="GO:0005886">
    <property type="term" value="C:plasma membrane"/>
    <property type="evidence" value="ECO:0007669"/>
    <property type="project" value="UniProtKB-SubCell"/>
</dbReference>
<feature type="compositionally biased region" description="Basic and acidic residues" evidence="11">
    <location>
        <begin position="485"/>
        <end position="495"/>
    </location>
</feature>
<dbReference type="Proteomes" id="UP000188354">
    <property type="component" value="Chromosome LG08"/>
</dbReference>
<evidence type="ECO:0000256" key="9">
    <source>
        <dbReference type="ARBA" id="ARBA00023136"/>
    </source>
</evidence>
<evidence type="ECO:0000313" key="14">
    <source>
        <dbReference type="Proteomes" id="UP000188354"/>
    </source>
</evidence>
<dbReference type="PANTHER" id="PTHR47985:SF32">
    <property type="entry name" value="RECEPTOR-LIKE KINASE LIP2"/>
    <property type="match status" value="1"/>
</dbReference>
<dbReference type="EMBL" id="CM007368">
    <property type="protein sequence ID" value="OIW07182.1"/>
    <property type="molecule type" value="Genomic_DNA"/>
</dbReference>
<feature type="compositionally biased region" description="Basic residues" evidence="11">
    <location>
        <begin position="473"/>
        <end position="482"/>
    </location>
</feature>
<dbReference type="InterPro" id="IPR001245">
    <property type="entry name" value="Ser-Thr/Tyr_kinase_cat_dom"/>
</dbReference>
<feature type="compositionally biased region" description="Polar residues" evidence="11">
    <location>
        <begin position="534"/>
        <end position="544"/>
    </location>
</feature>
<evidence type="ECO:0000256" key="7">
    <source>
        <dbReference type="ARBA" id="ARBA00022777"/>
    </source>
</evidence>
<keyword evidence="9" id="KW-0472">Membrane</keyword>
<proteinExistence type="inferred from homology"/>
<evidence type="ECO:0000256" key="4">
    <source>
        <dbReference type="ARBA" id="ARBA00022527"/>
    </source>
</evidence>
<protein>
    <recommendedName>
        <fullName evidence="12">Protein kinase domain-containing protein</fullName>
    </recommendedName>
</protein>
<dbReference type="Gene3D" id="3.30.200.20">
    <property type="entry name" value="Phosphorylase Kinase, domain 1"/>
    <property type="match status" value="1"/>
</dbReference>
<dbReference type="GO" id="GO:0090404">
    <property type="term" value="C:pollen tube tip"/>
    <property type="evidence" value="ECO:0007669"/>
    <property type="project" value="UniProtKB-ARBA"/>
</dbReference>
<organism evidence="13 14">
    <name type="scientific">Lupinus angustifolius</name>
    <name type="common">Narrow-leaved blue lupine</name>
    <dbReference type="NCBI Taxonomy" id="3871"/>
    <lineage>
        <taxon>Eukaryota</taxon>
        <taxon>Viridiplantae</taxon>
        <taxon>Streptophyta</taxon>
        <taxon>Embryophyta</taxon>
        <taxon>Tracheophyta</taxon>
        <taxon>Spermatophyta</taxon>
        <taxon>Magnoliopsida</taxon>
        <taxon>eudicotyledons</taxon>
        <taxon>Gunneridae</taxon>
        <taxon>Pentapetalae</taxon>
        <taxon>rosids</taxon>
        <taxon>fabids</taxon>
        <taxon>Fabales</taxon>
        <taxon>Fabaceae</taxon>
        <taxon>Papilionoideae</taxon>
        <taxon>50 kb inversion clade</taxon>
        <taxon>genistoids sensu lato</taxon>
        <taxon>core genistoids</taxon>
        <taxon>Genisteae</taxon>
        <taxon>Lupinus</taxon>
    </lineage>
</organism>
<dbReference type="PROSITE" id="PS50011">
    <property type="entry name" value="PROTEIN_KINASE_DOM"/>
    <property type="match status" value="1"/>
</dbReference>
<name>A0A1J7H368_LUPAN</name>
<dbReference type="SMART" id="SM00220">
    <property type="entry name" value="S_TKc"/>
    <property type="match status" value="1"/>
</dbReference>
<keyword evidence="7" id="KW-0418">Kinase</keyword>
<dbReference type="Gramene" id="OIW07182">
    <property type="protein sequence ID" value="OIW07182"/>
    <property type="gene ID" value="TanjilG_10155"/>
</dbReference>
<dbReference type="PANTHER" id="PTHR47985">
    <property type="entry name" value="OS07G0668900 PROTEIN"/>
    <property type="match status" value="1"/>
</dbReference>
<dbReference type="AlphaFoldDB" id="A0A1J7H368"/>
<dbReference type="PROSITE" id="PS00108">
    <property type="entry name" value="PROTEIN_KINASE_ST"/>
    <property type="match status" value="1"/>
</dbReference>
<dbReference type="OMA" id="TMLNAAP"/>
<dbReference type="InterPro" id="IPR011009">
    <property type="entry name" value="Kinase-like_dom_sf"/>
</dbReference>
<dbReference type="Pfam" id="PF07714">
    <property type="entry name" value="PK_Tyr_Ser-Thr"/>
    <property type="match status" value="1"/>
</dbReference>
<keyword evidence="5" id="KW-0808">Transferase</keyword>
<keyword evidence="4" id="KW-0723">Serine/threonine-protein kinase</keyword>
<evidence type="ECO:0000313" key="13">
    <source>
        <dbReference type="EMBL" id="OIW07182.1"/>
    </source>
</evidence>
<dbReference type="CDD" id="cd14066">
    <property type="entry name" value="STKc_IRAK"/>
    <property type="match status" value="1"/>
</dbReference>
<gene>
    <name evidence="13" type="ORF">TanjilG_10155</name>
</gene>